<name>A0A174NJW9_9FIRM</name>
<dbReference type="GO" id="GO:0016747">
    <property type="term" value="F:acyltransferase activity, transferring groups other than amino-acyl groups"/>
    <property type="evidence" value="ECO:0007669"/>
    <property type="project" value="InterPro"/>
</dbReference>
<sequence>MTFEIVKAEEKDYELFASIIQEVYEAMEQKEWFAADNAEYTYEMLKYSNGVGYKAIHQPSGAVAGILLTTFPGDSEENLGRDIGLPVSELMLVAHMDSVAILPEYRGAGLQKRLMQHAEQELAEQGYRYFMCTVHPENRYSRQNIIKQGFKPVKTALKYGGYQREIFLRDRSEGLD</sequence>
<dbReference type="SUPFAM" id="SSF55729">
    <property type="entry name" value="Acyl-CoA N-acyltransferases (Nat)"/>
    <property type="match status" value="1"/>
</dbReference>
<keyword evidence="2" id="KW-0808">Transferase</keyword>
<proteinExistence type="predicted"/>
<organism evidence="2 3">
    <name type="scientific">Hungatella hathewayi</name>
    <dbReference type="NCBI Taxonomy" id="154046"/>
    <lineage>
        <taxon>Bacteria</taxon>
        <taxon>Bacillati</taxon>
        <taxon>Bacillota</taxon>
        <taxon>Clostridia</taxon>
        <taxon>Lachnospirales</taxon>
        <taxon>Lachnospiraceae</taxon>
        <taxon>Hungatella</taxon>
    </lineage>
</organism>
<dbReference type="AlphaFoldDB" id="A0A174NJW9"/>
<dbReference type="RefSeq" id="WP_055660875.1">
    <property type="nucleotide sequence ID" value="NZ_CABIXC010000036.1"/>
</dbReference>
<accession>A0A174NJW9</accession>
<gene>
    <name evidence="2" type="ORF">ERS852407_06047</name>
</gene>
<reference evidence="2 3" key="1">
    <citation type="submission" date="2015-09" db="EMBL/GenBank/DDBJ databases">
        <authorList>
            <consortium name="Pathogen Informatics"/>
        </authorList>
    </citation>
    <scope>NUCLEOTIDE SEQUENCE [LARGE SCALE GENOMIC DNA]</scope>
    <source>
        <strain evidence="2 3">2789STDY5608850</strain>
    </source>
</reference>
<dbReference type="InterPro" id="IPR000182">
    <property type="entry name" value="GNAT_dom"/>
</dbReference>
<protein>
    <submittedName>
        <fullName evidence="2">N-acetyltransferase GCN5</fullName>
    </submittedName>
</protein>
<feature type="domain" description="N-acetyltransferase" evidence="1">
    <location>
        <begin position="3"/>
        <end position="169"/>
    </location>
</feature>
<dbReference type="Pfam" id="PF00583">
    <property type="entry name" value="Acetyltransf_1"/>
    <property type="match status" value="1"/>
</dbReference>
<dbReference type="Proteomes" id="UP000095651">
    <property type="component" value="Unassembled WGS sequence"/>
</dbReference>
<dbReference type="Gene3D" id="3.40.630.30">
    <property type="match status" value="1"/>
</dbReference>
<evidence type="ECO:0000313" key="3">
    <source>
        <dbReference type="Proteomes" id="UP000095651"/>
    </source>
</evidence>
<evidence type="ECO:0000313" key="2">
    <source>
        <dbReference type="EMBL" id="CUP47541.1"/>
    </source>
</evidence>
<dbReference type="CDD" id="cd04301">
    <property type="entry name" value="NAT_SF"/>
    <property type="match status" value="1"/>
</dbReference>
<evidence type="ECO:0000259" key="1">
    <source>
        <dbReference type="PROSITE" id="PS51186"/>
    </source>
</evidence>
<dbReference type="PROSITE" id="PS51186">
    <property type="entry name" value="GNAT"/>
    <property type="match status" value="1"/>
</dbReference>
<dbReference type="EMBL" id="CYZE01000036">
    <property type="protein sequence ID" value="CUP47541.1"/>
    <property type="molecule type" value="Genomic_DNA"/>
</dbReference>
<dbReference type="InterPro" id="IPR016181">
    <property type="entry name" value="Acyl_CoA_acyltransferase"/>
</dbReference>